<dbReference type="OrthoDB" id="3156891at2759"/>
<comment type="caution">
    <text evidence="3">The sequence shown here is derived from an EMBL/GenBank/DDBJ whole genome shotgun (WGS) entry which is preliminary data.</text>
</comment>
<proteinExistence type="predicted"/>
<evidence type="ECO:0000259" key="2">
    <source>
        <dbReference type="Pfam" id="PF01419"/>
    </source>
</evidence>
<dbReference type="AlphaFoldDB" id="A0A8H2XQG6"/>
<dbReference type="SUPFAM" id="SSF51101">
    <property type="entry name" value="Mannose-binding lectins"/>
    <property type="match status" value="1"/>
</dbReference>
<name>A0A8H2XQG6_9AGAM</name>
<dbReference type="EMBL" id="CAJMWV010001314">
    <property type="protein sequence ID" value="CAE6433845.1"/>
    <property type="molecule type" value="Genomic_DNA"/>
</dbReference>
<feature type="compositionally biased region" description="Polar residues" evidence="1">
    <location>
        <begin position="1"/>
        <end position="12"/>
    </location>
</feature>
<reference evidence="3" key="1">
    <citation type="submission" date="2021-01" db="EMBL/GenBank/DDBJ databases">
        <authorList>
            <person name="Kaushik A."/>
        </authorList>
    </citation>
    <scope>NUCLEOTIDE SEQUENCE</scope>
    <source>
        <strain evidence="3">AG3-1AP</strain>
    </source>
</reference>
<accession>A0A8H2XQG6</accession>
<organism evidence="3 4">
    <name type="scientific">Rhizoctonia solani</name>
    <dbReference type="NCBI Taxonomy" id="456999"/>
    <lineage>
        <taxon>Eukaryota</taxon>
        <taxon>Fungi</taxon>
        <taxon>Dikarya</taxon>
        <taxon>Basidiomycota</taxon>
        <taxon>Agaricomycotina</taxon>
        <taxon>Agaricomycetes</taxon>
        <taxon>Cantharellales</taxon>
        <taxon>Ceratobasidiaceae</taxon>
        <taxon>Rhizoctonia</taxon>
    </lineage>
</organism>
<dbReference type="Proteomes" id="UP000663831">
    <property type="component" value="Unassembled WGS sequence"/>
</dbReference>
<evidence type="ECO:0000313" key="4">
    <source>
        <dbReference type="Proteomes" id="UP000663831"/>
    </source>
</evidence>
<sequence>MESIRPNNSGDNNAPLPSDCNTSPNEILKNVGWLCGFRMDNMDGPQVLANQVAYYIDGAAPFIEETNDALTEIITTHHKRESNYVHQGWSAGAVVTLSPWTQSRIDATNRYNAGGTWTTRRNLALRLRVQALAEDLSPAPGFEAAVEEALTHSSIFEKFQGVYRALSRWGDVVPLEIEIGLSLSFTDTEANFSRLPEAVPFDNFNNISKIKTANIVRKGVASSAEWGDGSWMMIDVPTSGWRLIRIVTVSPTVNLLPNSLQARLTELYAERFSYVLPLTIDSIRYQHKINDDANNASKTISTLEVHSTSHIIGLSIKYLDGGISRGGKEGGNHHTFALNNGEHIVEMLTCADGTWLCGIQFVTNTGRCSVIYGVLKGIPTISKSKGGVLVGFSASSKQHPEWDYLMTGVRGIWRYDLMPRVPKENDVHSDYFGAVNQHQIGFNDRALIGNSSSMYITGVEVWSGADIDGIQVGSNLHDAGLKMIH</sequence>
<evidence type="ECO:0000313" key="3">
    <source>
        <dbReference type="EMBL" id="CAE6433845.1"/>
    </source>
</evidence>
<gene>
    <name evidence="3" type="ORF">RDB_LOCUS46200</name>
</gene>
<dbReference type="Pfam" id="PF01419">
    <property type="entry name" value="Jacalin"/>
    <property type="match status" value="1"/>
</dbReference>
<evidence type="ECO:0000256" key="1">
    <source>
        <dbReference type="SAM" id="MobiDB-lite"/>
    </source>
</evidence>
<feature type="domain" description="Jacalin-type lectin" evidence="2">
    <location>
        <begin position="297"/>
        <end position="398"/>
    </location>
</feature>
<protein>
    <recommendedName>
        <fullName evidence="2">Jacalin-type lectin domain-containing protein</fullName>
    </recommendedName>
</protein>
<dbReference type="InterPro" id="IPR001229">
    <property type="entry name" value="Jacalin-like_lectin_dom"/>
</dbReference>
<dbReference type="InterPro" id="IPR036404">
    <property type="entry name" value="Jacalin-like_lectin_dom_sf"/>
</dbReference>
<dbReference type="Gene3D" id="2.100.10.30">
    <property type="entry name" value="Jacalin-like lectin domain"/>
    <property type="match status" value="1"/>
</dbReference>
<feature type="region of interest" description="Disordered" evidence="1">
    <location>
        <begin position="1"/>
        <end position="22"/>
    </location>
</feature>